<dbReference type="InterPro" id="IPR019734">
    <property type="entry name" value="TPR_rpt"/>
</dbReference>
<dbReference type="OrthoDB" id="1872379at2759"/>
<dbReference type="AlphaFoldDB" id="A0A7J6NPT5"/>
<sequence length="417" mass="47363">MPLVKEDGRVSEPLNGKVEEFEGELTQCSEEAADEGPRSLPEAQRLKREGNDHYKAKRVSLAMDRYTLAYATCPKEEKIVRAQCLANRAACHHYFSEWEGVIEDCTEALELDPSYTKVLLRRANAYEETEKYSQCKEDLDKLQELDPSWIKTPANRSLYGKIEKAAEEQFEREKAEMVDKLKDLGNTVLGKFGLSTDNFKCVKDPSTGSYSISFQHERQALVQRLPALLPPHHPDQYFALLDMPKTNFTADRDEGIGKADLISKRHHVLSERHNEPPLPLPWGREELRFAPSRPSVFYRGPRLLSIFPDGTFKLEDGDRVTREGTAVLKNVELMQLVLHSKISHIANTAVEEDGGGTELALYVISLSWFPYHDPCSVLIYRGDGRVDVLDRVTNQNPLAYLKCERIDADATKLLSRL</sequence>
<dbReference type="EMBL" id="JABANP010000248">
    <property type="protein sequence ID" value="KAF4685808.1"/>
    <property type="molecule type" value="Genomic_DNA"/>
</dbReference>
<feature type="region of interest" description="Disordered" evidence="1">
    <location>
        <begin position="21"/>
        <end position="49"/>
    </location>
</feature>
<dbReference type="InterPro" id="IPR011990">
    <property type="entry name" value="TPR-like_helical_dom_sf"/>
</dbReference>
<evidence type="ECO:0000256" key="1">
    <source>
        <dbReference type="SAM" id="MobiDB-lite"/>
    </source>
</evidence>
<organism evidence="2 3">
    <name type="scientific">Perkinsus olseni</name>
    <name type="common">Perkinsus atlanticus</name>
    <dbReference type="NCBI Taxonomy" id="32597"/>
    <lineage>
        <taxon>Eukaryota</taxon>
        <taxon>Sar</taxon>
        <taxon>Alveolata</taxon>
        <taxon>Perkinsozoa</taxon>
        <taxon>Perkinsea</taxon>
        <taxon>Perkinsida</taxon>
        <taxon>Perkinsidae</taxon>
        <taxon>Perkinsus</taxon>
    </lineage>
</organism>
<dbReference type="PANTHER" id="PTHR46014:SF1">
    <property type="entry name" value="TETRATRICOPEPTIDE REPEAT PROTEIN 1"/>
    <property type="match status" value="1"/>
</dbReference>
<dbReference type="Gene3D" id="1.25.40.10">
    <property type="entry name" value="Tetratricopeptide repeat domain"/>
    <property type="match status" value="1"/>
</dbReference>
<evidence type="ECO:0000313" key="2">
    <source>
        <dbReference type="EMBL" id="KAF4685808.1"/>
    </source>
</evidence>
<proteinExistence type="predicted"/>
<dbReference type="PANTHER" id="PTHR46014">
    <property type="entry name" value="TETRATRICOPEPTIDE REPEAT PROTEIN 1"/>
    <property type="match status" value="1"/>
</dbReference>
<dbReference type="SMART" id="SM00028">
    <property type="entry name" value="TPR"/>
    <property type="match status" value="3"/>
</dbReference>
<gene>
    <name evidence="2" type="primary">TTC1</name>
    <name evidence="2" type="ORF">FOZ60_006082</name>
</gene>
<dbReference type="Proteomes" id="UP000541610">
    <property type="component" value="Unassembled WGS sequence"/>
</dbReference>
<dbReference type="SUPFAM" id="SSF48452">
    <property type="entry name" value="TPR-like"/>
    <property type="match status" value="1"/>
</dbReference>
<reference evidence="2 3" key="1">
    <citation type="submission" date="2020-04" db="EMBL/GenBank/DDBJ databases">
        <title>Perkinsus olseni comparative genomics.</title>
        <authorList>
            <person name="Bogema D.R."/>
        </authorList>
    </citation>
    <scope>NUCLEOTIDE SEQUENCE [LARGE SCALE GENOMIC DNA]</scope>
    <source>
        <strain evidence="2">00978-12</strain>
    </source>
</reference>
<dbReference type="InterPro" id="IPR052769">
    <property type="entry name" value="TPR_domain_protein"/>
</dbReference>
<name>A0A7J6NPT5_PEROL</name>
<protein>
    <submittedName>
        <fullName evidence="2">Tetratricopeptide repeat</fullName>
    </submittedName>
</protein>
<evidence type="ECO:0000313" key="3">
    <source>
        <dbReference type="Proteomes" id="UP000541610"/>
    </source>
</evidence>
<comment type="caution">
    <text evidence="2">The sequence shown here is derived from an EMBL/GenBank/DDBJ whole genome shotgun (WGS) entry which is preliminary data.</text>
</comment>
<accession>A0A7J6NPT5</accession>